<reference evidence="2" key="3">
    <citation type="submission" date="2025-09" db="UniProtKB">
        <authorList>
            <consortium name="Ensembl"/>
        </authorList>
    </citation>
    <scope>IDENTIFICATION</scope>
</reference>
<keyword evidence="3" id="KW-1185">Reference proteome</keyword>
<name>H0XSD3_OTOGA</name>
<dbReference type="EMBL" id="AAQR03105327">
    <property type="status" value="NOT_ANNOTATED_CDS"/>
    <property type="molecule type" value="Genomic_DNA"/>
</dbReference>
<dbReference type="AlphaFoldDB" id="H0XSD3"/>
<protein>
    <recommendedName>
        <fullName evidence="4">Family with sequence similarity 47 member E</fullName>
    </recommendedName>
</protein>
<dbReference type="GeneTree" id="ENSGT00940000163515"/>
<dbReference type="GO" id="GO:0045815">
    <property type="term" value="P:transcription initiation-coupled chromatin remodeling"/>
    <property type="evidence" value="ECO:0007669"/>
    <property type="project" value="TreeGrafter"/>
</dbReference>
<organism evidence="2 3">
    <name type="scientific">Otolemur garnettii</name>
    <name type="common">Small-eared galago</name>
    <name type="synonym">Garnett's greater bushbaby</name>
    <dbReference type="NCBI Taxonomy" id="30611"/>
    <lineage>
        <taxon>Eukaryota</taxon>
        <taxon>Metazoa</taxon>
        <taxon>Chordata</taxon>
        <taxon>Craniata</taxon>
        <taxon>Vertebrata</taxon>
        <taxon>Euteleostomi</taxon>
        <taxon>Mammalia</taxon>
        <taxon>Eutheria</taxon>
        <taxon>Euarchontoglires</taxon>
        <taxon>Primates</taxon>
        <taxon>Strepsirrhini</taxon>
        <taxon>Lorisiformes</taxon>
        <taxon>Galagidae</taxon>
        <taxon>Otolemur</taxon>
    </lineage>
</organism>
<dbReference type="PANTHER" id="PTHR46449">
    <property type="entry name" value="ZGC:158260"/>
    <property type="match status" value="1"/>
</dbReference>
<dbReference type="InParanoid" id="H0XSD3"/>
<evidence type="ECO:0000313" key="2">
    <source>
        <dbReference type="Ensembl" id="ENSOGAP00000019025.1"/>
    </source>
</evidence>
<dbReference type="PANTHER" id="PTHR46449:SF1">
    <property type="entry name" value="FAMILY WITH SEQUENCE SIMILARITY 47, MEMBER A-RELATED"/>
    <property type="match status" value="1"/>
</dbReference>
<dbReference type="GO" id="GO:0000785">
    <property type="term" value="C:chromatin"/>
    <property type="evidence" value="ECO:0007669"/>
    <property type="project" value="TreeGrafter"/>
</dbReference>
<reference evidence="3" key="1">
    <citation type="submission" date="2011-03" db="EMBL/GenBank/DDBJ databases">
        <title>Version 3 of the genome sequence of Otolemur garnettii (Bushbaby).</title>
        <authorList>
            <consortium name="The Broad Institute Genome Sequencing Platform"/>
            <person name="Di Palma F."/>
            <person name="Johnson J."/>
            <person name="Lander E.S."/>
            <person name="Lindblad-Toh K."/>
            <person name="Jaffe D.B."/>
            <person name="Gnerre S."/>
            <person name="MacCallum I."/>
            <person name="Przybylski D."/>
            <person name="Ribeiro F.J."/>
            <person name="Burton J.N."/>
            <person name="Walker B.J."/>
            <person name="Sharpe T."/>
            <person name="Hall G."/>
        </authorList>
    </citation>
    <scope>NUCLEOTIDE SEQUENCE [LARGE SCALE GENOMIC DNA]</scope>
</reference>
<dbReference type="Ensembl" id="ENSOGAT00000025423.1">
    <property type="protein sequence ID" value="ENSOGAP00000019025.1"/>
    <property type="gene ID" value="ENSOGAG00000024657.1"/>
</dbReference>
<dbReference type="InterPro" id="IPR032743">
    <property type="entry name" value="FAM47"/>
</dbReference>
<dbReference type="eggNOG" id="ENOG502QRUF">
    <property type="taxonomic scope" value="Eukaryota"/>
</dbReference>
<sequence length="396" mass="45887">VMDQTKVFRPWVLQPMPLGMNCKPWYIDKLPSKCLAKHKNRITKCPTSLNSQQWVFVKKGLDDFRKSCPPGEGLITRGPKESFLPMISHKGPRPAPKTSQRKLSKDLNLLSTLSESQLARKAFVEDMEARLTPHPLASYPNLEDLPADLLPKVLQVLDSERELEDTWAHCEGNRKRTREPRKLCKHPSSKEFLEPPTIPTTPVTHPEYWIMEEEMSSSKDEPPEPPTTTDGDLGIDEEFIVKLFEVKTEDYKTVYEDLHRKKLSDVCSHLKFSVGLSKMEEIKFSIEKLDTERKLQKPPNPYKPKWVKMRYGAWYLKPKLWKKLINDEPLIDPKVLLEAEARLSKPDILDDLYGTIAFKDFIMSKGYRMPGFLEKLFCRKGWTYDSVKTPIPHIVK</sequence>
<dbReference type="HOGENOM" id="CLU_055231_0_0_1"/>
<dbReference type="OMA" id="SKCFAKH"/>
<comment type="similarity">
    <text evidence="1">Belongs to the FAM47 family.</text>
</comment>
<accession>H0XSD3</accession>
<evidence type="ECO:0000256" key="1">
    <source>
        <dbReference type="ARBA" id="ARBA00005277"/>
    </source>
</evidence>
<reference evidence="2" key="2">
    <citation type="submission" date="2025-08" db="UniProtKB">
        <authorList>
            <consortium name="Ensembl"/>
        </authorList>
    </citation>
    <scope>IDENTIFICATION</scope>
</reference>
<evidence type="ECO:0000313" key="3">
    <source>
        <dbReference type="Proteomes" id="UP000005225"/>
    </source>
</evidence>
<dbReference type="Pfam" id="PF14642">
    <property type="entry name" value="FAM47"/>
    <property type="match status" value="1"/>
</dbReference>
<proteinExistence type="inferred from homology"/>
<dbReference type="Proteomes" id="UP000005225">
    <property type="component" value="Unassembled WGS sequence"/>
</dbReference>
<evidence type="ECO:0008006" key="4">
    <source>
        <dbReference type="Google" id="ProtNLM"/>
    </source>
</evidence>